<keyword evidence="3" id="KW-1185">Reference proteome</keyword>
<feature type="compositionally biased region" description="Polar residues" evidence="1">
    <location>
        <begin position="10"/>
        <end position="42"/>
    </location>
</feature>
<proteinExistence type="predicted"/>
<accession>A0A392PFM3</accession>
<reference evidence="2 3" key="1">
    <citation type="journal article" date="2018" name="Front. Plant Sci.">
        <title>Red Clover (Trifolium pratense) and Zigzag Clover (T. medium) - A Picture of Genomic Similarities and Differences.</title>
        <authorList>
            <person name="Dluhosova J."/>
            <person name="Istvanek J."/>
            <person name="Nedelnik J."/>
            <person name="Repkova J."/>
        </authorList>
    </citation>
    <scope>NUCLEOTIDE SEQUENCE [LARGE SCALE GENOMIC DNA]</scope>
    <source>
        <strain evidence="3">cv. 10/8</strain>
        <tissue evidence="2">Leaf</tissue>
    </source>
</reference>
<dbReference type="AlphaFoldDB" id="A0A392PFM3"/>
<evidence type="ECO:0000313" key="2">
    <source>
        <dbReference type="EMBL" id="MCI10898.1"/>
    </source>
</evidence>
<evidence type="ECO:0000256" key="1">
    <source>
        <dbReference type="SAM" id="MobiDB-lite"/>
    </source>
</evidence>
<comment type="caution">
    <text evidence="2">The sequence shown here is derived from an EMBL/GenBank/DDBJ whole genome shotgun (WGS) entry which is preliminary data.</text>
</comment>
<sequence>MPMQRFPSAGNISKQGQTDGNNSHFANSRRTASWSGSFNDSFSPPKMGENKPPGEALGMPPSTFMPNPSLMRPPMRSGSFGEDLQEVEL</sequence>
<organism evidence="2 3">
    <name type="scientific">Trifolium medium</name>
    <dbReference type="NCBI Taxonomy" id="97028"/>
    <lineage>
        <taxon>Eukaryota</taxon>
        <taxon>Viridiplantae</taxon>
        <taxon>Streptophyta</taxon>
        <taxon>Embryophyta</taxon>
        <taxon>Tracheophyta</taxon>
        <taxon>Spermatophyta</taxon>
        <taxon>Magnoliopsida</taxon>
        <taxon>eudicotyledons</taxon>
        <taxon>Gunneridae</taxon>
        <taxon>Pentapetalae</taxon>
        <taxon>rosids</taxon>
        <taxon>fabids</taxon>
        <taxon>Fabales</taxon>
        <taxon>Fabaceae</taxon>
        <taxon>Papilionoideae</taxon>
        <taxon>50 kb inversion clade</taxon>
        <taxon>NPAAA clade</taxon>
        <taxon>Hologalegina</taxon>
        <taxon>IRL clade</taxon>
        <taxon>Trifolieae</taxon>
        <taxon>Trifolium</taxon>
    </lineage>
</organism>
<protein>
    <submittedName>
        <fullName evidence="2">COPII coat assembly protein SEC16-like</fullName>
    </submittedName>
</protein>
<dbReference type="Proteomes" id="UP000265520">
    <property type="component" value="Unassembled WGS sequence"/>
</dbReference>
<evidence type="ECO:0000313" key="3">
    <source>
        <dbReference type="Proteomes" id="UP000265520"/>
    </source>
</evidence>
<dbReference type="EMBL" id="LXQA010078062">
    <property type="protein sequence ID" value="MCI10898.1"/>
    <property type="molecule type" value="Genomic_DNA"/>
</dbReference>
<name>A0A392PFM3_9FABA</name>
<feature type="region of interest" description="Disordered" evidence="1">
    <location>
        <begin position="1"/>
        <end position="89"/>
    </location>
</feature>